<feature type="region of interest" description="Disordered" evidence="1">
    <location>
        <begin position="126"/>
        <end position="185"/>
    </location>
</feature>
<feature type="compositionally biased region" description="Basic and acidic residues" evidence="1">
    <location>
        <begin position="551"/>
        <end position="561"/>
    </location>
</feature>
<dbReference type="Proteomes" id="UP000316270">
    <property type="component" value="Chromosome 15"/>
</dbReference>
<accession>A0A517LLF5</accession>
<feature type="compositionally biased region" description="Basic and acidic residues" evidence="1">
    <location>
        <begin position="574"/>
        <end position="588"/>
    </location>
</feature>
<feature type="region of interest" description="Disordered" evidence="1">
    <location>
        <begin position="1"/>
        <end position="73"/>
    </location>
</feature>
<evidence type="ECO:0000313" key="3">
    <source>
        <dbReference type="Proteomes" id="UP000316270"/>
    </source>
</evidence>
<dbReference type="OrthoDB" id="3946700at2759"/>
<feature type="compositionally biased region" description="Pro residues" evidence="1">
    <location>
        <begin position="519"/>
        <end position="532"/>
    </location>
</feature>
<feature type="region of interest" description="Disordered" evidence="1">
    <location>
        <begin position="340"/>
        <end position="402"/>
    </location>
</feature>
<proteinExistence type="predicted"/>
<feature type="region of interest" description="Disordered" evidence="1">
    <location>
        <begin position="201"/>
        <end position="237"/>
    </location>
</feature>
<protein>
    <submittedName>
        <fullName evidence="2">Uncharacterized protein</fullName>
    </submittedName>
</protein>
<feature type="compositionally biased region" description="Basic and acidic residues" evidence="1">
    <location>
        <begin position="63"/>
        <end position="73"/>
    </location>
</feature>
<name>A0A517LLF5_9PEZI</name>
<reference evidence="2 3" key="1">
    <citation type="submission" date="2019-07" db="EMBL/GenBank/DDBJ databases">
        <title>Finished genome of Venturia effusa.</title>
        <authorList>
            <person name="Young C.A."/>
            <person name="Cox M.P."/>
            <person name="Ganley A.R.D."/>
            <person name="David W.J."/>
        </authorList>
    </citation>
    <scope>NUCLEOTIDE SEQUENCE [LARGE SCALE GENOMIC DNA]</scope>
    <source>
        <strain evidence="3">albino</strain>
    </source>
</reference>
<dbReference type="AlphaFoldDB" id="A0A517LLF5"/>
<gene>
    <name evidence="2" type="ORF">FKW77_003969</name>
</gene>
<feature type="region of interest" description="Disordered" evidence="1">
    <location>
        <begin position="418"/>
        <end position="605"/>
    </location>
</feature>
<dbReference type="EMBL" id="CP042199">
    <property type="protein sequence ID" value="QDS76406.1"/>
    <property type="molecule type" value="Genomic_DNA"/>
</dbReference>
<feature type="compositionally biased region" description="Basic and acidic residues" evidence="1">
    <location>
        <begin position="201"/>
        <end position="211"/>
    </location>
</feature>
<feature type="compositionally biased region" description="Low complexity" evidence="1">
    <location>
        <begin position="458"/>
        <end position="481"/>
    </location>
</feature>
<organism evidence="2 3">
    <name type="scientific">Venturia effusa</name>
    <dbReference type="NCBI Taxonomy" id="50376"/>
    <lineage>
        <taxon>Eukaryota</taxon>
        <taxon>Fungi</taxon>
        <taxon>Dikarya</taxon>
        <taxon>Ascomycota</taxon>
        <taxon>Pezizomycotina</taxon>
        <taxon>Dothideomycetes</taxon>
        <taxon>Pleosporomycetidae</taxon>
        <taxon>Venturiales</taxon>
        <taxon>Venturiaceae</taxon>
        <taxon>Venturia</taxon>
    </lineage>
</organism>
<feature type="compositionally biased region" description="Low complexity" evidence="1">
    <location>
        <begin position="343"/>
        <end position="364"/>
    </location>
</feature>
<keyword evidence="3" id="KW-1185">Reference proteome</keyword>
<evidence type="ECO:0000313" key="2">
    <source>
        <dbReference type="EMBL" id="QDS76406.1"/>
    </source>
</evidence>
<feature type="compositionally biased region" description="Basic and acidic residues" evidence="1">
    <location>
        <begin position="12"/>
        <end position="22"/>
    </location>
</feature>
<evidence type="ECO:0000256" key="1">
    <source>
        <dbReference type="SAM" id="MobiDB-lite"/>
    </source>
</evidence>
<sequence length="605" mass="67165">MGLPVWRPSSPDVHKNATRRDPTASSRSAIRRRRSVEISSSSHSNPFPANRADIGEYLNRRRRDQERRANVNETRLRASELREARQNLRSTGLENDSIETLEVLRAQTRLHAQRAENISALNIAAGRRSHPWRDDTPPAETETLRSPPPRRTRPSAQLQRRIDRLPELSRDLPSPSASAAPGMLDETRELRVQIERLRETLQRHQAADASRRATAAPWLEPDRQLHSSDPSDPVSALHENRPQLSALRALLYEVEREFRDPTPHDVEEQFRLSVRARYADNPAENPYHGAPHRGWDEDRISDFWNAELARRLLPTENTPIGVAAHQVLMARGYYVEGRRRDSLSPSSSESSGGPVSASLSSPPRRGLRRYAFGHPVHVSRNGVSSRSARMSPYASAGSSGEAPWRFRSRVVQSPPSYISAGGIDGLGDRELSLGPGDAEEEETWAVMQTTVTPDDTLPSADSSFTSAAASASFSTSSTPTDNTIPSLSLPGEPASGTKPGEPTLNPANAETLPTSSDPLPSPKDPNPVPIEPGAPTTTFAPSADEPPAAKALEKELEEKKTPFWKKLFQSPKHKKEEKAEKERLEKELRNKRRASRSEVYGMFKQ</sequence>
<feature type="compositionally biased region" description="Basic and acidic residues" evidence="1">
    <location>
        <begin position="160"/>
        <end position="170"/>
    </location>
</feature>